<evidence type="ECO:0008006" key="3">
    <source>
        <dbReference type="Google" id="ProtNLM"/>
    </source>
</evidence>
<gene>
    <name evidence="1" type="ORF">COX81_01315</name>
</gene>
<dbReference type="Proteomes" id="UP000228568">
    <property type="component" value="Unassembled WGS sequence"/>
</dbReference>
<accession>A0A2M7V8T9</accession>
<evidence type="ECO:0000313" key="2">
    <source>
        <dbReference type="Proteomes" id="UP000228568"/>
    </source>
</evidence>
<protein>
    <recommendedName>
        <fullName evidence="3">Lipoprotein SmpA/OmlA domain-containing protein</fullName>
    </recommendedName>
</protein>
<sequence length="113" mass="13106">MFVFLSLWFLFNKGGSFEDANFDSEKWIGATDVERGTMAHDVVENKLFTGKTKEELVVLLGEPNYTSVGTERWFYSIGQMRSVGTFIRENYTLAISFSKDLMVDMVRIEEEFY</sequence>
<dbReference type="AlphaFoldDB" id="A0A2M7V8T9"/>
<proteinExistence type="predicted"/>
<dbReference type="EMBL" id="PFPK01000017">
    <property type="protein sequence ID" value="PIZ95217.1"/>
    <property type="molecule type" value="Genomic_DNA"/>
</dbReference>
<evidence type="ECO:0000313" key="1">
    <source>
        <dbReference type="EMBL" id="PIZ95217.1"/>
    </source>
</evidence>
<comment type="caution">
    <text evidence="1">The sequence shown here is derived from an EMBL/GenBank/DDBJ whole genome shotgun (WGS) entry which is preliminary data.</text>
</comment>
<name>A0A2M7V8T9_9BACT</name>
<reference evidence="2" key="1">
    <citation type="submission" date="2017-09" db="EMBL/GenBank/DDBJ databases">
        <title>Depth-based differentiation of microbial function through sediment-hosted aquifers and enrichment of novel symbionts in the deep terrestrial subsurface.</title>
        <authorList>
            <person name="Probst A.J."/>
            <person name="Ladd B."/>
            <person name="Jarett J.K."/>
            <person name="Geller-Mcgrath D.E."/>
            <person name="Sieber C.M.K."/>
            <person name="Emerson J.B."/>
            <person name="Anantharaman K."/>
            <person name="Thomas B.C."/>
            <person name="Malmstrom R."/>
            <person name="Stieglmeier M."/>
            <person name="Klingl A."/>
            <person name="Woyke T."/>
            <person name="Ryan C.M."/>
            <person name="Banfield J.F."/>
        </authorList>
    </citation>
    <scope>NUCLEOTIDE SEQUENCE [LARGE SCALE GENOMIC DNA]</scope>
</reference>
<organism evidence="1 2">
    <name type="scientific">Candidatus Magasanikbacteria bacterium CG_4_10_14_0_2_um_filter_37_12</name>
    <dbReference type="NCBI Taxonomy" id="1974637"/>
    <lineage>
        <taxon>Bacteria</taxon>
        <taxon>Candidatus Magasanikiibacteriota</taxon>
    </lineage>
</organism>